<protein>
    <recommendedName>
        <fullName evidence="9">DNA mismatch repair proteins mutS family domain-containing protein</fullName>
    </recommendedName>
</protein>
<evidence type="ECO:0000256" key="1">
    <source>
        <dbReference type="ARBA" id="ARBA00006271"/>
    </source>
</evidence>
<dbReference type="AlphaFoldDB" id="A0A177B4F0"/>
<dbReference type="SMART" id="SM00533">
    <property type="entry name" value="MUTSd"/>
    <property type="match status" value="1"/>
</dbReference>
<dbReference type="GO" id="GO:0030983">
    <property type="term" value="F:mismatched DNA binding"/>
    <property type="evidence" value="ECO:0007669"/>
    <property type="project" value="InterPro"/>
</dbReference>
<dbReference type="GO" id="GO:0006298">
    <property type="term" value="P:mismatch repair"/>
    <property type="evidence" value="ECO:0007669"/>
    <property type="project" value="InterPro"/>
</dbReference>
<keyword evidence="8" id="KW-1185">Reference proteome</keyword>
<dbReference type="SMART" id="SM00534">
    <property type="entry name" value="MUTSac"/>
    <property type="match status" value="1"/>
</dbReference>
<name>A0A177B4F0_9BILA</name>
<keyword evidence="4" id="KW-0238">DNA-binding</keyword>
<evidence type="ECO:0000313" key="8">
    <source>
        <dbReference type="Proteomes" id="UP000078046"/>
    </source>
</evidence>
<comment type="caution">
    <text evidence="7">The sequence shown here is derived from an EMBL/GenBank/DDBJ whole genome shotgun (WGS) entry which is preliminary data.</text>
</comment>
<evidence type="ECO:0000256" key="4">
    <source>
        <dbReference type="ARBA" id="ARBA00023125"/>
    </source>
</evidence>
<dbReference type="SUPFAM" id="SSF48334">
    <property type="entry name" value="DNA repair protein MutS, domain III"/>
    <property type="match status" value="1"/>
</dbReference>
<dbReference type="Gene3D" id="1.10.1420.10">
    <property type="match status" value="2"/>
</dbReference>
<dbReference type="InterPro" id="IPR000432">
    <property type="entry name" value="DNA_mismatch_repair_MutS_C"/>
</dbReference>
<feature type="domain" description="DNA mismatch repair proteins mutS family" evidence="6">
    <location>
        <begin position="571"/>
        <end position="763"/>
    </location>
</feature>
<evidence type="ECO:0000256" key="3">
    <source>
        <dbReference type="ARBA" id="ARBA00022840"/>
    </source>
</evidence>
<dbReference type="OrthoDB" id="29596at2759"/>
<dbReference type="InterPro" id="IPR007696">
    <property type="entry name" value="DNA_mismatch_repair_MutS_core"/>
</dbReference>
<dbReference type="InterPro" id="IPR036187">
    <property type="entry name" value="DNA_mismatch_repair_MutS_sf"/>
</dbReference>
<evidence type="ECO:0000259" key="5">
    <source>
        <dbReference type="SMART" id="SM00533"/>
    </source>
</evidence>
<reference evidence="7 8" key="1">
    <citation type="submission" date="2016-04" db="EMBL/GenBank/DDBJ databases">
        <title>The genome of Intoshia linei affirms orthonectids as highly simplified spiralians.</title>
        <authorList>
            <person name="Mikhailov K.V."/>
            <person name="Slusarev G.S."/>
            <person name="Nikitin M.A."/>
            <person name="Logacheva M.D."/>
            <person name="Penin A."/>
            <person name="Aleoshin V."/>
            <person name="Panchin Y.V."/>
        </authorList>
    </citation>
    <scope>NUCLEOTIDE SEQUENCE [LARGE SCALE GENOMIC DNA]</scope>
    <source>
        <strain evidence="7">Intl2013</strain>
        <tissue evidence="7">Whole animal</tissue>
    </source>
</reference>
<dbReference type="InterPro" id="IPR045076">
    <property type="entry name" value="MutS"/>
</dbReference>
<feature type="domain" description="DNA mismatch repair protein MutS core" evidence="5">
    <location>
        <begin position="226"/>
        <end position="556"/>
    </location>
</feature>
<dbReference type="PIRSF" id="PIRSF005813">
    <property type="entry name" value="MSH2"/>
    <property type="match status" value="1"/>
</dbReference>
<dbReference type="PANTHER" id="PTHR11361:SF20">
    <property type="entry name" value="MUTS PROTEIN HOMOLOG 5"/>
    <property type="match status" value="1"/>
</dbReference>
<dbReference type="InterPro" id="IPR027417">
    <property type="entry name" value="P-loop_NTPase"/>
</dbReference>
<comment type="similarity">
    <text evidence="1">Belongs to the DNA mismatch repair MutS family.</text>
</comment>
<evidence type="ECO:0000256" key="2">
    <source>
        <dbReference type="ARBA" id="ARBA00022741"/>
    </source>
</evidence>
<dbReference type="SUPFAM" id="SSF52540">
    <property type="entry name" value="P-loop containing nucleoside triphosphate hydrolases"/>
    <property type="match status" value="1"/>
</dbReference>
<dbReference type="InterPro" id="IPR011184">
    <property type="entry name" value="DNA_mismatch_repair_Msh2"/>
</dbReference>
<gene>
    <name evidence="7" type="ORF">A3Q56_03098</name>
</gene>
<keyword evidence="3" id="KW-0067">ATP-binding</keyword>
<evidence type="ECO:0000313" key="7">
    <source>
        <dbReference type="EMBL" id="OAF69155.1"/>
    </source>
</evidence>
<dbReference type="GO" id="GO:0005634">
    <property type="term" value="C:nucleus"/>
    <property type="evidence" value="ECO:0007669"/>
    <property type="project" value="TreeGrafter"/>
</dbReference>
<proteinExistence type="inferred from homology"/>
<dbReference type="GO" id="GO:0005524">
    <property type="term" value="F:ATP binding"/>
    <property type="evidence" value="ECO:0007669"/>
    <property type="project" value="UniProtKB-KW"/>
</dbReference>
<evidence type="ECO:0000259" key="6">
    <source>
        <dbReference type="SMART" id="SM00534"/>
    </source>
</evidence>
<evidence type="ECO:0008006" key="9">
    <source>
        <dbReference type="Google" id="ProtNLM"/>
    </source>
</evidence>
<dbReference type="Pfam" id="PF05192">
    <property type="entry name" value="MutS_III"/>
    <property type="match status" value="1"/>
</dbReference>
<dbReference type="Pfam" id="PF00488">
    <property type="entry name" value="MutS_V"/>
    <property type="match status" value="1"/>
</dbReference>
<dbReference type="GO" id="GO:0140664">
    <property type="term" value="F:ATP-dependent DNA damage sensor activity"/>
    <property type="evidence" value="ECO:0007669"/>
    <property type="project" value="InterPro"/>
</dbReference>
<sequence>MVQNNCNTSVELEKIYCSLLVQSSGVYISYFDEVDYTIYYTQKFTKEFNMKILENAIHHINPDVLIVNNSHFQLIPTIIIEKYDPIILKSEYYGYEICKARMLKMKLSNDEVPMLDGYEAQIKINSIIDLTNIYFVKSIGSLLRYLDENNICTYDNENNSLCKVLDIKEYVPQDLLNIQHLDIHKLNILPKGRINLRDNLSVNSVSNSLSKSLYSLEFLILHMYNLAVLNQCFSFNGQCLLRKWLSHPLKNLEKIKKRLHNVQFFLTFEMISFVIKNIKKISNINPLFMKMLCGKLENIEWVRIFTTLSCCTNIIEILENCDIHFENDLLLPQMKNSSTKLSMYIQKIIQLDNKNDNNMCNTQNNFLVNFGVDRDLDKHKELYKDLPNFLYRVANFELKRLKNYADEATIVYIPQMGYILAIKQKSATDNEKLNRCEDLDLMFMFDGIMHFRTKSTKKLDEILGDTICQIQEIEIKIINKLQNTILNDIEIVLKTLHFIAEIDCCISFSICAKKYNYVMPLFNNENKMKILQGRCDDIAYARSNIKSFRHPIEEFNNTFVCNDTTFNENSDRVYVITGPNSSGKSIYMRQIYLINYMAHIGSFVPAKYANLSLLDGIFTRIQSMESASSNMSAFMNDLSQVSNALNNSTKHSLILIDEFGQGTSAIDGMALLSACIENWTSMKNQSPFILISTHLYQILQRKILNKTNFINFCKMETCLDENDDIVYLYKCVNGICTESKCSNVMKTLNFDISIIKTAELIYETLKNGKTPSEILLNEKHLEYVQKFEEIIKTALKDREIRIDTLSDLLKEIENSLNWSD</sequence>
<dbReference type="Proteomes" id="UP000078046">
    <property type="component" value="Unassembled WGS sequence"/>
</dbReference>
<dbReference type="Gene3D" id="3.40.50.300">
    <property type="entry name" value="P-loop containing nucleotide triphosphate hydrolases"/>
    <property type="match status" value="1"/>
</dbReference>
<organism evidence="7 8">
    <name type="scientific">Intoshia linei</name>
    <dbReference type="NCBI Taxonomy" id="1819745"/>
    <lineage>
        <taxon>Eukaryota</taxon>
        <taxon>Metazoa</taxon>
        <taxon>Spiralia</taxon>
        <taxon>Lophotrochozoa</taxon>
        <taxon>Mesozoa</taxon>
        <taxon>Orthonectida</taxon>
        <taxon>Rhopaluridae</taxon>
        <taxon>Intoshia</taxon>
    </lineage>
</organism>
<keyword evidence="2" id="KW-0547">Nucleotide-binding</keyword>
<dbReference type="PANTHER" id="PTHR11361">
    <property type="entry name" value="DNA MISMATCH REPAIR PROTEIN MUTS FAMILY MEMBER"/>
    <property type="match status" value="1"/>
</dbReference>
<accession>A0A177B4F0</accession>
<dbReference type="EMBL" id="LWCA01000327">
    <property type="protein sequence ID" value="OAF69155.1"/>
    <property type="molecule type" value="Genomic_DNA"/>
</dbReference>
<dbReference type="GO" id="GO:0051026">
    <property type="term" value="P:chiasma assembly"/>
    <property type="evidence" value="ECO:0007669"/>
    <property type="project" value="TreeGrafter"/>
</dbReference>